<keyword evidence="7" id="KW-0788">Thiol protease</keyword>
<dbReference type="GO" id="GO:0019786">
    <property type="term" value="F:protein-phosphatidylethanolamide deconjugating activity"/>
    <property type="evidence" value="ECO:0007669"/>
    <property type="project" value="InterPro"/>
</dbReference>
<evidence type="ECO:0000256" key="11">
    <source>
        <dbReference type="RuleBase" id="RU363115"/>
    </source>
</evidence>
<protein>
    <recommendedName>
        <fullName evidence="11">Cysteine protease</fullName>
        <ecNumber evidence="11">3.4.22.-</ecNumber>
    </recommendedName>
</protein>
<comment type="caution">
    <text evidence="14">The sequence shown here is derived from an EMBL/GenBank/DDBJ whole genome shotgun (WGS) entry which is preliminary data.</text>
</comment>
<keyword evidence="8 11" id="KW-0653">Protein transport</keyword>
<dbReference type="GO" id="GO:0016485">
    <property type="term" value="P:protein processing"/>
    <property type="evidence" value="ECO:0007669"/>
    <property type="project" value="TreeGrafter"/>
</dbReference>
<name>A0A8J8T7E2_HALGN</name>
<dbReference type="GO" id="GO:0015031">
    <property type="term" value="P:protein transport"/>
    <property type="evidence" value="ECO:0007669"/>
    <property type="project" value="UniProtKB-KW"/>
</dbReference>
<dbReference type="GO" id="GO:0005737">
    <property type="term" value="C:cytoplasm"/>
    <property type="evidence" value="ECO:0007669"/>
    <property type="project" value="UniProtKB-SubCell"/>
</dbReference>
<evidence type="ECO:0000256" key="9">
    <source>
        <dbReference type="ARBA" id="ARBA00023006"/>
    </source>
</evidence>
<evidence type="ECO:0000256" key="2">
    <source>
        <dbReference type="ARBA" id="ARBA00010958"/>
    </source>
</evidence>
<dbReference type="Proteomes" id="UP000785679">
    <property type="component" value="Unassembled WGS sequence"/>
</dbReference>
<evidence type="ECO:0000313" key="14">
    <source>
        <dbReference type="EMBL" id="TNV84455.1"/>
    </source>
</evidence>
<keyword evidence="15" id="KW-1185">Reference proteome</keyword>
<evidence type="ECO:0000256" key="12">
    <source>
        <dbReference type="SAM" id="MobiDB-lite"/>
    </source>
</evidence>
<accession>A0A8J8T7E2</accession>
<feature type="compositionally biased region" description="Acidic residues" evidence="12">
    <location>
        <begin position="396"/>
        <end position="405"/>
    </location>
</feature>
<evidence type="ECO:0000256" key="3">
    <source>
        <dbReference type="ARBA" id="ARBA00022448"/>
    </source>
</evidence>
<dbReference type="OrthoDB" id="2960936at2759"/>
<evidence type="ECO:0000256" key="8">
    <source>
        <dbReference type="ARBA" id="ARBA00022927"/>
    </source>
</evidence>
<evidence type="ECO:0000259" key="13">
    <source>
        <dbReference type="Pfam" id="PF03416"/>
    </source>
</evidence>
<feature type="compositionally biased region" description="Low complexity" evidence="12">
    <location>
        <begin position="329"/>
        <end position="344"/>
    </location>
</feature>
<evidence type="ECO:0000256" key="6">
    <source>
        <dbReference type="ARBA" id="ARBA00022801"/>
    </source>
</evidence>
<proteinExistence type="inferred from homology"/>
<gene>
    <name evidence="14" type="ORF">FGO68_gene12613</name>
</gene>
<evidence type="ECO:0000256" key="7">
    <source>
        <dbReference type="ARBA" id="ARBA00022807"/>
    </source>
</evidence>
<dbReference type="PANTHER" id="PTHR22624">
    <property type="entry name" value="CYSTEINE PROTEASE ATG4"/>
    <property type="match status" value="1"/>
</dbReference>
<evidence type="ECO:0000256" key="5">
    <source>
        <dbReference type="ARBA" id="ARBA00022670"/>
    </source>
</evidence>
<comment type="subcellular location">
    <subcellularLocation>
        <location evidence="1 11">Cytoplasm</location>
    </subcellularLocation>
</comment>
<keyword evidence="5 11" id="KW-0645">Protease</keyword>
<dbReference type="EMBL" id="RRYP01002749">
    <property type="protein sequence ID" value="TNV84455.1"/>
    <property type="molecule type" value="Genomic_DNA"/>
</dbReference>
<dbReference type="SUPFAM" id="SSF54001">
    <property type="entry name" value="Cysteine proteinases"/>
    <property type="match status" value="1"/>
</dbReference>
<evidence type="ECO:0000256" key="4">
    <source>
        <dbReference type="ARBA" id="ARBA00022490"/>
    </source>
</evidence>
<evidence type="ECO:0000256" key="10">
    <source>
        <dbReference type="ARBA" id="ARBA00029362"/>
    </source>
</evidence>
<dbReference type="InterPro" id="IPR005078">
    <property type="entry name" value="Peptidase_C54"/>
</dbReference>
<keyword evidence="4 11" id="KW-0963">Cytoplasm</keyword>
<dbReference type="PANTHER" id="PTHR22624:SF49">
    <property type="entry name" value="CYSTEINE PROTEASE"/>
    <property type="match status" value="1"/>
</dbReference>
<reference evidence="14" key="1">
    <citation type="submission" date="2019-06" db="EMBL/GenBank/DDBJ databases">
        <authorList>
            <person name="Zheng W."/>
        </authorList>
    </citation>
    <scope>NUCLEOTIDE SEQUENCE</scope>
    <source>
        <strain evidence="14">QDHG01</strain>
    </source>
</reference>
<dbReference type="InterPro" id="IPR046792">
    <property type="entry name" value="Peptidase_C54_cat"/>
</dbReference>
<comment type="similarity">
    <text evidence="2 11">Belongs to the peptidase C54 family.</text>
</comment>
<dbReference type="Pfam" id="PF03416">
    <property type="entry name" value="Peptidase_C54"/>
    <property type="match status" value="1"/>
</dbReference>
<keyword evidence="3" id="KW-0813">Transport</keyword>
<dbReference type="GO" id="GO:0034727">
    <property type="term" value="P:piecemeal microautophagy of the nucleus"/>
    <property type="evidence" value="ECO:0007669"/>
    <property type="project" value="TreeGrafter"/>
</dbReference>
<dbReference type="EC" id="3.4.22.-" evidence="11"/>
<evidence type="ECO:0000313" key="15">
    <source>
        <dbReference type="Proteomes" id="UP000785679"/>
    </source>
</evidence>
<organism evidence="14 15">
    <name type="scientific">Halteria grandinella</name>
    <dbReference type="NCBI Taxonomy" id="5974"/>
    <lineage>
        <taxon>Eukaryota</taxon>
        <taxon>Sar</taxon>
        <taxon>Alveolata</taxon>
        <taxon>Ciliophora</taxon>
        <taxon>Intramacronucleata</taxon>
        <taxon>Spirotrichea</taxon>
        <taxon>Stichotrichia</taxon>
        <taxon>Sporadotrichida</taxon>
        <taxon>Halteriidae</taxon>
        <taxon>Halteria</taxon>
    </lineage>
</organism>
<feature type="domain" description="Peptidase C54 catalytic" evidence="13">
    <location>
        <begin position="5"/>
        <end position="286"/>
    </location>
</feature>
<dbReference type="AlphaFoldDB" id="A0A8J8T7E2"/>
<dbReference type="GO" id="GO:0000423">
    <property type="term" value="P:mitophagy"/>
    <property type="evidence" value="ECO:0007669"/>
    <property type="project" value="TreeGrafter"/>
</dbReference>
<comment type="function">
    <text evidence="11">Cysteine protease that plays a key role in autophagy by mediating both proteolytic activation and delipidation of ATG8 family proteins.</text>
</comment>
<comment type="catalytic activity">
    <reaction evidence="10">
        <text>[protein]-C-terminal L-amino acid-glycyl-phosphatidylethanolamide + H2O = [protein]-C-terminal L-amino acid-glycine + a 1,2-diacyl-sn-glycero-3-phosphoethanolamine</text>
        <dbReference type="Rhea" id="RHEA:67548"/>
        <dbReference type="Rhea" id="RHEA-COMP:17323"/>
        <dbReference type="Rhea" id="RHEA-COMP:17324"/>
        <dbReference type="ChEBI" id="CHEBI:15377"/>
        <dbReference type="ChEBI" id="CHEBI:64612"/>
        <dbReference type="ChEBI" id="CHEBI:172940"/>
        <dbReference type="ChEBI" id="CHEBI:172941"/>
    </reaction>
    <physiologicalReaction direction="left-to-right" evidence="10">
        <dbReference type="Rhea" id="RHEA:67549"/>
    </physiologicalReaction>
</comment>
<dbReference type="InterPro" id="IPR038765">
    <property type="entry name" value="Papain-like_cys_pep_sf"/>
</dbReference>
<evidence type="ECO:0000256" key="1">
    <source>
        <dbReference type="ARBA" id="ARBA00004496"/>
    </source>
</evidence>
<keyword evidence="9 11" id="KW-0072">Autophagy</keyword>
<feature type="region of interest" description="Disordered" evidence="12">
    <location>
        <begin position="327"/>
        <end position="405"/>
    </location>
</feature>
<dbReference type="GO" id="GO:0000045">
    <property type="term" value="P:autophagosome assembly"/>
    <property type="evidence" value="ECO:0007669"/>
    <property type="project" value="TreeGrafter"/>
</dbReference>
<dbReference type="GO" id="GO:0004197">
    <property type="term" value="F:cysteine-type endopeptidase activity"/>
    <property type="evidence" value="ECO:0007669"/>
    <property type="project" value="TreeGrafter"/>
</dbReference>
<feature type="compositionally biased region" description="Polar residues" evidence="12">
    <location>
        <begin position="345"/>
        <end position="388"/>
    </location>
</feature>
<sequence length="405" mass="46529">MGLCHGKLPGEWYGPHAIAVMLKDLNKLYRPFNNFQVCIFHDGNIYFDKIKRLATEKLDTNSQPHPRYYLVKNAIVSKKQTSHQKMQDDYYDDSKDKVNSSIEFIFKDYLMSIGHLKQQKIVKNPVITPGPHVSSVTQTKPAIGSTYEGKEESKMTPHEQDEENRNNWKNGVLVIIPTRLGLNKVNKEYYNPILSVFQTPLNVGIIGGRPSQALYFVGAQKQDLILLDPHLVKDSLNCSSKNDQDLKEGHLSYHSNVMRKISLTKIDTSLAFGFYLKDFQSFREFQGFLEQGRLVHKENWLFSSFETKPKEFFIDRTKEVYDDFNPDLSIIPPNQSSSSNIKSQHLLNQQQSKQTEASHPKQNIMKNKHPSNSNLTNIRQNQALKTTKSQQQPGDGDSDDEFEML</sequence>
<keyword evidence="6 11" id="KW-0378">Hydrolase</keyword>
<dbReference type="GO" id="GO:0035973">
    <property type="term" value="P:aggrephagy"/>
    <property type="evidence" value="ECO:0007669"/>
    <property type="project" value="TreeGrafter"/>
</dbReference>